<sequence>AASVAMTSKITVWHDRPGLRLAISEIATMQCCYSSTNEHLTIKWMKHVMISHNTTDSSLVDDQLNRVEIKNANKIINTKELKCSNLILDDIVVNDTALYQCALTEKNTNNTPIYTPGTFLQVYEPINMILGISETSKNSIITAEGVFLLLFVLLPGIALICKSKGLNELEKRKGREEENIYE</sequence>
<dbReference type="Gene3D" id="2.60.40.10">
    <property type="entry name" value="Immunoglobulins"/>
    <property type="match status" value="1"/>
</dbReference>
<comment type="caution">
    <text evidence="4">The sequence shown here is derived from an EMBL/GenBank/DDBJ whole genome shotgun (WGS) entry which is preliminary data.</text>
</comment>
<keyword evidence="2" id="KW-0472">Membrane</keyword>
<dbReference type="PANTHER" id="PTHR14334">
    <property type="entry name" value="B-CELL ANTIGEN RECEPTOR COMPLEX-ASSOCIATED PROTEIN"/>
    <property type="match status" value="1"/>
</dbReference>
<keyword evidence="2" id="KW-1133">Transmembrane helix</keyword>
<evidence type="ECO:0000256" key="1">
    <source>
        <dbReference type="ARBA" id="ARBA00023319"/>
    </source>
</evidence>
<dbReference type="PROSITE" id="PS50835">
    <property type="entry name" value="IG_LIKE"/>
    <property type="match status" value="1"/>
</dbReference>
<dbReference type="AlphaFoldDB" id="A0A8J4X746"/>
<gene>
    <name evidence="4" type="ORF">DAT39_005945</name>
</gene>
<keyword evidence="5" id="KW-1185">Reference proteome</keyword>
<protein>
    <submittedName>
        <fullName evidence="4">B-cell antigen receptor complex-associated protein alpha chain</fullName>
    </submittedName>
</protein>
<dbReference type="InterPro" id="IPR003599">
    <property type="entry name" value="Ig_sub"/>
</dbReference>
<dbReference type="InterPro" id="IPR013783">
    <property type="entry name" value="Ig-like_fold"/>
</dbReference>
<dbReference type="PANTHER" id="PTHR14334:SF1">
    <property type="entry name" value="B-CELL ANTIGEN RECEPTOR COMPLEX-ASSOCIATED PROTEIN ALPHA CHAIN"/>
    <property type="match status" value="1"/>
</dbReference>
<name>A0A8J4X746_CLAMG</name>
<organism evidence="4 5">
    <name type="scientific">Clarias magur</name>
    <name type="common">Asian catfish</name>
    <name type="synonym">Macropteronotus magur</name>
    <dbReference type="NCBI Taxonomy" id="1594786"/>
    <lineage>
        <taxon>Eukaryota</taxon>
        <taxon>Metazoa</taxon>
        <taxon>Chordata</taxon>
        <taxon>Craniata</taxon>
        <taxon>Vertebrata</taxon>
        <taxon>Euteleostomi</taxon>
        <taxon>Actinopterygii</taxon>
        <taxon>Neopterygii</taxon>
        <taxon>Teleostei</taxon>
        <taxon>Ostariophysi</taxon>
        <taxon>Siluriformes</taxon>
        <taxon>Clariidae</taxon>
        <taxon>Clarias</taxon>
    </lineage>
</organism>
<dbReference type="GO" id="GO:0019815">
    <property type="term" value="C:B cell receptor complex"/>
    <property type="evidence" value="ECO:0007669"/>
    <property type="project" value="TreeGrafter"/>
</dbReference>
<reference evidence="4" key="1">
    <citation type="submission" date="2020-07" db="EMBL/GenBank/DDBJ databases">
        <title>Clarias magur genome sequencing, assembly and annotation.</title>
        <authorList>
            <person name="Kushwaha B."/>
            <person name="Kumar R."/>
            <person name="Das P."/>
            <person name="Joshi C.G."/>
            <person name="Kumar D."/>
            <person name="Nagpure N.S."/>
            <person name="Pandey M."/>
            <person name="Agarwal S."/>
            <person name="Srivastava S."/>
            <person name="Singh M."/>
            <person name="Sahoo L."/>
            <person name="Jayasankar P."/>
            <person name="Meher P.K."/>
            <person name="Koringa P.G."/>
            <person name="Iquebal M.A."/>
            <person name="Das S.P."/>
            <person name="Bit A."/>
            <person name="Patnaik S."/>
            <person name="Patel N."/>
            <person name="Shah T.M."/>
            <person name="Hinsu A."/>
            <person name="Jena J.K."/>
        </authorList>
    </citation>
    <scope>NUCLEOTIDE SEQUENCE</scope>
    <source>
        <strain evidence="4">CIFAMagur01</strain>
        <tissue evidence="4">Testis</tissue>
    </source>
</reference>
<dbReference type="Proteomes" id="UP000727407">
    <property type="component" value="Unassembled WGS sequence"/>
</dbReference>
<dbReference type="Pfam" id="PF07686">
    <property type="entry name" value="V-set"/>
    <property type="match status" value="1"/>
</dbReference>
<dbReference type="InterPro" id="IPR036179">
    <property type="entry name" value="Ig-like_dom_sf"/>
</dbReference>
<evidence type="ECO:0000313" key="5">
    <source>
        <dbReference type="Proteomes" id="UP000727407"/>
    </source>
</evidence>
<dbReference type="GO" id="GO:0009897">
    <property type="term" value="C:external side of plasma membrane"/>
    <property type="evidence" value="ECO:0007669"/>
    <property type="project" value="TreeGrafter"/>
</dbReference>
<keyword evidence="4" id="KW-0675">Receptor</keyword>
<dbReference type="GO" id="GO:0030183">
    <property type="term" value="P:B cell differentiation"/>
    <property type="evidence" value="ECO:0007669"/>
    <property type="project" value="TreeGrafter"/>
</dbReference>
<keyword evidence="2" id="KW-0812">Transmembrane</keyword>
<accession>A0A8J4X746</accession>
<feature type="non-terminal residue" evidence="4">
    <location>
        <position position="1"/>
    </location>
</feature>
<evidence type="ECO:0000256" key="2">
    <source>
        <dbReference type="SAM" id="Phobius"/>
    </source>
</evidence>
<dbReference type="InterPro" id="IPR007110">
    <property type="entry name" value="Ig-like_dom"/>
</dbReference>
<feature type="non-terminal residue" evidence="4">
    <location>
        <position position="182"/>
    </location>
</feature>
<evidence type="ECO:0000313" key="4">
    <source>
        <dbReference type="EMBL" id="KAF5904334.1"/>
    </source>
</evidence>
<dbReference type="SUPFAM" id="SSF48726">
    <property type="entry name" value="Immunoglobulin"/>
    <property type="match status" value="1"/>
</dbReference>
<feature type="domain" description="Ig-like" evidence="3">
    <location>
        <begin position="24"/>
        <end position="111"/>
    </location>
</feature>
<dbReference type="SMART" id="SM00409">
    <property type="entry name" value="IG"/>
    <property type="match status" value="1"/>
</dbReference>
<evidence type="ECO:0000259" key="3">
    <source>
        <dbReference type="PROSITE" id="PS50835"/>
    </source>
</evidence>
<dbReference type="GO" id="GO:0050853">
    <property type="term" value="P:B cell receptor signaling pathway"/>
    <property type="evidence" value="ECO:0007669"/>
    <property type="project" value="TreeGrafter"/>
</dbReference>
<keyword evidence="1" id="KW-0393">Immunoglobulin domain</keyword>
<proteinExistence type="predicted"/>
<dbReference type="OrthoDB" id="8915525at2759"/>
<dbReference type="EMBL" id="QNUK01000059">
    <property type="protein sequence ID" value="KAF5904334.1"/>
    <property type="molecule type" value="Genomic_DNA"/>
</dbReference>
<feature type="transmembrane region" description="Helical" evidence="2">
    <location>
        <begin position="140"/>
        <end position="161"/>
    </location>
</feature>
<dbReference type="InterPro" id="IPR013106">
    <property type="entry name" value="Ig_V-set"/>
</dbReference>